<dbReference type="eggNOG" id="COG1199">
    <property type="taxonomic scope" value="Bacteria"/>
</dbReference>
<dbReference type="PROSITE" id="PS51192">
    <property type="entry name" value="HELICASE_ATP_BIND_1"/>
    <property type="match status" value="1"/>
</dbReference>
<dbReference type="Gene3D" id="3.40.50.300">
    <property type="entry name" value="P-loop containing nucleotide triphosphate hydrolases"/>
    <property type="match status" value="2"/>
</dbReference>
<dbReference type="PANTHER" id="PTHR47396">
    <property type="entry name" value="TYPE I RESTRICTION ENZYME ECOKI R PROTEIN"/>
    <property type="match status" value="1"/>
</dbReference>
<dbReference type="Proteomes" id="UP000005638">
    <property type="component" value="Chromosome"/>
</dbReference>
<dbReference type="STRING" id="1041826.FCOL_11500"/>
<dbReference type="EMBL" id="CP003222">
    <property type="protein sequence ID" value="AEW87103.1"/>
    <property type="molecule type" value="Genomic_DNA"/>
</dbReference>
<protein>
    <submittedName>
        <fullName evidence="2">Dead-like helicase</fullName>
    </submittedName>
</protein>
<dbReference type="RefSeq" id="WP_014166368.1">
    <property type="nucleotide sequence ID" value="NC_016510.2"/>
</dbReference>
<dbReference type="GO" id="GO:0006139">
    <property type="term" value="P:nucleobase-containing compound metabolic process"/>
    <property type="evidence" value="ECO:0007669"/>
    <property type="project" value="InterPro"/>
</dbReference>
<dbReference type="eggNOG" id="COG1061">
    <property type="taxonomic scope" value="Bacteria"/>
</dbReference>
<name>G8X7Y9_FLACA</name>
<dbReference type="InterPro" id="IPR006935">
    <property type="entry name" value="Helicase/UvrB_N"/>
</dbReference>
<dbReference type="GO" id="GO:0005829">
    <property type="term" value="C:cytosol"/>
    <property type="evidence" value="ECO:0007669"/>
    <property type="project" value="TreeGrafter"/>
</dbReference>
<accession>G8X7Y9</accession>
<dbReference type="InterPro" id="IPR027417">
    <property type="entry name" value="P-loop_NTPase"/>
</dbReference>
<dbReference type="AlphaFoldDB" id="G8X7Y9"/>
<proteinExistence type="predicted"/>
<dbReference type="InterPro" id="IPR014001">
    <property type="entry name" value="Helicase_ATP-bd"/>
</dbReference>
<dbReference type="GO" id="GO:0016818">
    <property type="term" value="F:hydrolase activity, acting on acid anhydrides, in phosphorus-containing anhydrides"/>
    <property type="evidence" value="ECO:0007669"/>
    <property type="project" value="InterPro"/>
</dbReference>
<dbReference type="KEGG" id="fco:FCOL_11500"/>
<reference evidence="2 3" key="1">
    <citation type="journal article" date="2012" name="J. Bacteriol.">
        <title>Genome Sequence of the Fish Pathogen Flavobacterium columnare ATCC 49512.</title>
        <authorList>
            <person name="Tekedar H.C."/>
            <person name="Karsi A."/>
            <person name="Gillaspy A.F."/>
            <person name="Dyer D.W."/>
            <person name="Benton N.R."/>
            <person name="Zaitshik J."/>
            <person name="Vamenta S."/>
            <person name="Banes M.M."/>
            <person name="Gulsoy N."/>
            <person name="Aboko-Cole M."/>
            <person name="Waldbieser G.C."/>
            <person name="Lawrence M.L."/>
        </authorList>
    </citation>
    <scope>NUCLEOTIDE SEQUENCE [LARGE SCALE GENOMIC DNA]</scope>
    <source>
        <strain evidence="3">ATCC 49512 / CIP 103533 / TG 44/87</strain>
    </source>
</reference>
<dbReference type="GO" id="GO:0004386">
    <property type="term" value="F:helicase activity"/>
    <property type="evidence" value="ECO:0007669"/>
    <property type="project" value="UniProtKB-KW"/>
</dbReference>
<dbReference type="InterPro" id="IPR050742">
    <property type="entry name" value="Helicase_Restrict-Modif_Enz"/>
</dbReference>
<dbReference type="Pfam" id="PF13307">
    <property type="entry name" value="Helicase_C_2"/>
    <property type="match status" value="1"/>
</dbReference>
<sequence>MNIFKKINEQQKNSIEQPIDPNELFYSLKKDKDYSYLRGIQEEALTSFHNNREKKHLLFKMNTGAGKTLVGLLMLYSKMIETKKRSIFLCPDKQLVNQVFEQSKKYNIPTCTIDIDNELPEEFLNNKAILITTIQKLFNGKNIFDKYKIEIETIVIDDAHKCIEKIRDSFTIKIPREHKIYENLFRLFTDELKRQAIGSYEAIKTDQPDYYMKLPFWTWIDNRESVIKILSKHLDEVETLLFKWDLFHNNYNQYELYIKSSQLEITPIKCFSNNIQTYSKANFIYALSATFENDSNLLFDLDFTKDSILNPIEPKDRKDYGQRLILTPQRYFKEFTTQNLIEIINHHKENNQNILVLVPSFREAKMWNEIGARIINEDIENEINNLKNSKGNFVVIANRYDGIDLGGDACNVLIIYEHPNYKFIKDRYYETILHKTNTNIIAQTIEQGLGRTVRSGNDYSVIYLLGKNILRFLRYKENFKYLNKHTRKQIEIGLDLLSQEDTFTKENFSKILCETADFCLSQNEDWLIYYQNFMKDVDNEAFIFDKNEILEIKELERIAILEFVYGNPNKSLEFIQSILNKNISNSERAIYTILYSNICYLIDKNLSNDMIIKAREYSRYTFDPFLSQEYIKKQLKFNNQILNAYNYIKSFSTLNDAIDIINDIISGLKYDPNNSSEKFEESLRLLGKLIGFNSFRPEKEKNEGCDNLWLIEDGICLIMESKSEKLNKNLISKDDIGQLMNSINWFNDKYLNENIEYYGITLQYNRKKERDVVINDRLKVIDFENLEKIKNSLYKYIDFLSKNNLNNISQEQIKAEFNSYNFLSKQFISNYITKIQ</sequence>
<gene>
    <name evidence="2" type="ordered locus">FCOL_11500</name>
</gene>
<organism evidence="2 3">
    <name type="scientific">Flavobacterium columnare (strain ATCC 49512 / CIP 103533 / TG 44/87)</name>
    <dbReference type="NCBI Taxonomy" id="1041826"/>
    <lineage>
        <taxon>Bacteria</taxon>
        <taxon>Pseudomonadati</taxon>
        <taxon>Bacteroidota</taxon>
        <taxon>Flavobacteriia</taxon>
        <taxon>Flavobacteriales</taxon>
        <taxon>Flavobacteriaceae</taxon>
        <taxon>Flavobacterium</taxon>
    </lineage>
</organism>
<dbReference type="SMART" id="SM00491">
    <property type="entry name" value="HELICc2"/>
    <property type="match status" value="1"/>
</dbReference>
<evidence type="ECO:0000313" key="3">
    <source>
        <dbReference type="Proteomes" id="UP000005638"/>
    </source>
</evidence>
<feature type="domain" description="Helicase ATP-binding" evidence="1">
    <location>
        <begin position="48"/>
        <end position="309"/>
    </location>
</feature>
<dbReference type="GO" id="GO:0005524">
    <property type="term" value="F:ATP binding"/>
    <property type="evidence" value="ECO:0007669"/>
    <property type="project" value="InterPro"/>
</dbReference>
<dbReference type="InterPro" id="IPR006555">
    <property type="entry name" value="ATP-dep_Helicase_C"/>
</dbReference>
<keyword evidence="3" id="KW-1185">Reference proteome</keyword>
<evidence type="ECO:0000259" key="1">
    <source>
        <dbReference type="PROSITE" id="PS51192"/>
    </source>
</evidence>
<dbReference type="Pfam" id="PF04851">
    <property type="entry name" value="ResIII"/>
    <property type="match status" value="1"/>
</dbReference>
<dbReference type="GO" id="GO:0003677">
    <property type="term" value="F:DNA binding"/>
    <property type="evidence" value="ECO:0007669"/>
    <property type="project" value="InterPro"/>
</dbReference>
<dbReference type="HOGENOM" id="CLU_017774_0_0_10"/>
<dbReference type="PANTHER" id="PTHR47396:SF1">
    <property type="entry name" value="ATP-DEPENDENT HELICASE IRC3-RELATED"/>
    <property type="match status" value="1"/>
</dbReference>
<evidence type="ECO:0000313" key="2">
    <source>
        <dbReference type="EMBL" id="AEW87103.1"/>
    </source>
</evidence>
<dbReference type="SMART" id="SM00487">
    <property type="entry name" value="DEXDc"/>
    <property type="match status" value="1"/>
</dbReference>
<dbReference type="SUPFAM" id="SSF52540">
    <property type="entry name" value="P-loop containing nucleoside triphosphate hydrolases"/>
    <property type="match status" value="1"/>
</dbReference>